<dbReference type="VEuPathDB" id="MicrosporidiaDB:THOM_0964"/>
<protein>
    <submittedName>
        <fullName evidence="2">Uncharacterized protein</fullName>
    </submittedName>
</protein>
<dbReference type="Proteomes" id="UP000011185">
    <property type="component" value="Unassembled WGS sequence"/>
</dbReference>
<keyword evidence="3" id="KW-1185">Reference proteome</keyword>
<dbReference type="AlphaFoldDB" id="L7JX95"/>
<name>L7JX95_TRAHO</name>
<evidence type="ECO:0000313" key="2">
    <source>
        <dbReference type="EMBL" id="ELQ76054.1"/>
    </source>
</evidence>
<keyword evidence="1" id="KW-0472">Membrane</keyword>
<keyword evidence="1" id="KW-0812">Transmembrane</keyword>
<feature type="transmembrane region" description="Helical" evidence="1">
    <location>
        <begin position="12"/>
        <end position="37"/>
    </location>
</feature>
<dbReference type="EMBL" id="JH993885">
    <property type="protein sequence ID" value="ELQ76054.1"/>
    <property type="molecule type" value="Genomic_DNA"/>
</dbReference>
<dbReference type="OMA" id="ESIYLWK"/>
<keyword evidence="1" id="KW-1133">Transmembrane helix</keyword>
<dbReference type="HOGENOM" id="CLU_1251510_0_0_1"/>
<organism evidence="2 3">
    <name type="scientific">Trachipleistophora hominis</name>
    <name type="common">Microsporidian parasite</name>
    <dbReference type="NCBI Taxonomy" id="72359"/>
    <lineage>
        <taxon>Eukaryota</taxon>
        <taxon>Fungi</taxon>
        <taxon>Fungi incertae sedis</taxon>
        <taxon>Microsporidia</taxon>
        <taxon>Pleistophoridae</taxon>
        <taxon>Trachipleistophora</taxon>
    </lineage>
</organism>
<sequence>MIHKQMLSLRAICTIIFLSDIFVLTILISFFLVHYMVIQHESLKFENEIQATNYTKIRNIFGINDKSNELQILFIKQFNHYDNKTYRSMLIKTQNDDPYNNLDARKGSNTYLNMFTDNDRKNTLVYDQPIPRRIKYFKRLESMYLWKIWLFLDVIRAYKIYNKVYEMLVSDEDVNYSLLYVNTKDKCVHLQHFKNRHENLIKQTVNFELDAHKIVLWILGNYRWYF</sequence>
<evidence type="ECO:0000256" key="1">
    <source>
        <dbReference type="SAM" id="Phobius"/>
    </source>
</evidence>
<accession>L7JX95</accession>
<dbReference type="InParanoid" id="L7JX95"/>
<proteinExistence type="predicted"/>
<evidence type="ECO:0000313" key="3">
    <source>
        <dbReference type="Proteomes" id="UP000011185"/>
    </source>
</evidence>
<reference evidence="2 3" key="1">
    <citation type="journal article" date="2012" name="PLoS Pathog.">
        <title>The genome of the obligate intracellular parasite Trachipleistophora hominis: new insights into microsporidian genome dynamics and reductive evolution.</title>
        <authorList>
            <person name="Heinz E."/>
            <person name="Williams T.A."/>
            <person name="Nakjang S."/>
            <person name="Noel C.J."/>
            <person name="Swan D.C."/>
            <person name="Goldberg A.V."/>
            <person name="Harris S.R."/>
            <person name="Weinmaier T."/>
            <person name="Markert S."/>
            <person name="Becher D."/>
            <person name="Bernhardt J."/>
            <person name="Dagan T."/>
            <person name="Hacker C."/>
            <person name="Lucocq J.M."/>
            <person name="Schweder T."/>
            <person name="Rattei T."/>
            <person name="Hall N."/>
            <person name="Hirt R.P."/>
            <person name="Embley T.M."/>
        </authorList>
    </citation>
    <scope>NUCLEOTIDE SEQUENCE [LARGE SCALE GENOMIC DNA]</scope>
</reference>
<gene>
    <name evidence="2" type="ORF">THOM_0964</name>
</gene>
<dbReference type="OrthoDB" id="10347220at2759"/>